<evidence type="ECO:0008006" key="8">
    <source>
        <dbReference type="Google" id="ProtNLM"/>
    </source>
</evidence>
<dbReference type="InterPro" id="IPR001040">
    <property type="entry name" value="TIF_eIF_4E"/>
</dbReference>
<evidence type="ECO:0000256" key="1">
    <source>
        <dbReference type="ARBA" id="ARBA00022540"/>
    </source>
</evidence>
<keyword evidence="2" id="KW-0810">Translation regulation</keyword>
<proteinExistence type="inferred from homology"/>
<evidence type="ECO:0000256" key="2">
    <source>
        <dbReference type="ARBA" id="ARBA00022845"/>
    </source>
</evidence>
<comment type="caution">
    <text evidence="6">The sequence shown here is derived from an EMBL/GenBank/DDBJ whole genome shotgun (WGS) entry which is preliminary data.</text>
</comment>
<protein>
    <recommendedName>
        <fullName evidence="8">Eukaryotic translation initiation factor 4E</fullName>
    </recommendedName>
</protein>
<dbReference type="EMBL" id="CAJNOC010003720">
    <property type="protein sequence ID" value="CAF0994983.1"/>
    <property type="molecule type" value="Genomic_DNA"/>
</dbReference>
<dbReference type="GO" id="GO:0016281">
    <property type="term" value="C:eukaryotic translation initiation factor 4F complex"/>
    <property type="evidence" value="ECO:0007669"/>
    <property type="project" value="TreeGrafter"/>
</dbReference>
<dbReference type="OrthoDB" id="17977at2759"/>
<dbReference type="InterPro" id="IPR023398">
    <property type="entry name" value="TIF_eIF4e-like"/>
</dbReference>
<dbReference type="Proteomes" id="UP000663879">
    <property type="component" value="Unassembled WGS sequence"/>
</dbReference>
<dbReference type="GO" id="GO:0006417">
    <property type="term" value="P:regulation of translation"/>
    <property type="evidence" value="ECO:0007669"/>
    <property type="project" value="UniProtKB-KW"/>
</dbReference>
<dbReference type="SUPFAM" id="SSF55418">
    <property type="entry name" value="eIF4e-like"/>
    <property type="match status" value="1"/>
</dbReference>
<dbReference type="GO" id="GO:0000340">
    <property type="term" value="F:RNA 7-methylguanosine cap binding"/>
    <property type="evidence" value="ECO:0007669"/>
    <property type="project" value="TreeGrafter"/>
</dbReference>
<evidence type="ECO:0000313" key="7">
    <source>
        <dbReference type="Proteomes" id="UP000663879"/>
    </source>
</evidence>
<comment type="similarity">
    <text evidence="5">Belongs to the eukaryotic initiation factor 4E family.</text>
</comment>
<dbReference type="Pfam" id="PF01652">
    <property type="entry name" value="IF4E"/>
    <property type="match status" value="1"/>
</dbReference>
<evidence type="ECO:0000256" key="3">
    <source>
        <dbReference type="ARBA" id="ARBA00022884"/>
    </source>
</evidence>
<keyword evidence="1 5" id="KW-0396">Initiation factor</keyword>
<accession>A0A814G9P5</accession>
<dbReference type="PANTHER" id="PTHR11960">
    <property type="entry name" value="EUKARYOTIC TRANSLATION INITIATION FACTOR 4E RELATED"/>
    <property type="match status" value="1"/>
</dbReference>
<reference evidence="6" key="1">
    <citation type="submission" date="2021-02" db="EMBL/GenBank/DDBJ databases">
        <authorList>
            <person name="Nowell W R."/>
        </authorList>
    </citation>
    <scope>NUCLEOTIDE SEQUENCE</scope>
    <source>
        <strain evidence="6">Ploen Becks lab</strain>
    </source>
</reference>
<sequence>MKKSVSFKLPTEEDREVVNASNIQDKNKVDIGVIEITNDDDLYDPELHNSWSFYVDRNEKYTNQEDFIKNLHLICKFKTVKTFWSYFNNLPEASTLPMRYSYHIMRNDLRPMWEDEENSNGGLWKLKCKNQDSSKIWLEIVLALIGETLTNIPNDSDEIIGVTFGRREREDCVQIWNYNHNFEKEAHIAENLKRILPDTNFTLLNYKPHSELDLSVSLKNANDFKRIKHDRNYSNMKKTLKE</sequence>
<evidence type="ECO:0000256" key="5">
    <source>
        <dbReference type="RuleBase" id="RU004374"/>
    </source>
</evidence>
<gene>
    <name evidence="6" type="ORF">OXX778_LOCUS16110</name>
</gene>
<evidence type="ECO:0000313" key="6">
    <source>
        <dbReference type="EMBL" id="CAF0994983.1"/>
    </source>
</evidence>
<dbReference type="AlphaFoldDB" id="A0A814G9P5"/>
<evidence type="ECO:0000256" key="4">
    <source>
        <dbReference type="ARBA" id="ARBA00022917"/>
    </source>
</evidence>
<keyword evidence="4 5" id="KW-0648">Protein biosynthesis</keyword>
<keyword evidence="7" id="KW-1185">Reference proteome</keyword>
<keyword evidence="3 5" id="KW-0694">RNA-binding</keyword>
<dbReference type="PANTHER" id="PTHR11960:SF66">
    <property type="entry name" value="EUKARYOTIC TRANSLATION INITIATION FACTOR 4E TYPE 3"/>
    <property type="match status" value="1"/>
</dbReference>
<organism evidence="6 7">
    <name type="scientific">Brachionus calyciflorus</name>
    <dbReference type="NCBI Taxonomy" id="104777"/>
    <lineage>
        <taxon>Eukaryota</taxon>
        <taxon>Metazoa</taxon>
        <taxon>Spiralia</taxon>
        <taxon>Gnathifera</taxon>
        <taxon>Rotifera</taxon>
        <taxon>Eurotatoria</taxon>
        <taxon>Monogononta</taxon>
        <taxon>Pseudotrocha</taxon>
        <taxon>Ploima</taxon>
        <taxon>Brachionidae</taxon>
        <taxon>Brachionus</taxon>
    </lineage>
</organism>
<dbReference type="Gene3D" id="3.30.760.10">
    <property type="entry name" value="RNA Cap, Translation Initiation Factor Eif4e"/>
    <property type="match status" value="1"/>
</dbReference>
<dbReference type="GO" id="GO:0003743">
    <property type="term" value="F:translation initiation factor activity"/>
    <property type="evidence" value="ECO:0007669"/>
    <property type="project" value="UniProtKB-KW"/>
</dbReference>
<name>A0A814G9P5_9BILA</name>